<dbReference type="EMBL" id="JAIWYP010000010">
    <property type="protein sequence ID" value="KAH3753133.1"/>
    <property type="molecule type" value="Genomic_DNA"/>
</dbReference>
<protein>
    <submittedName>
        <fullName evidence="2">Uncharacterized protein</fullName>
    </submittedName>
</protein>
<dbReference type="Proteomes" id="UP000828390">
    <property type="component" value="Unassembled WGS sequence"/>
</dbReference>
<dbReference type="AlphaFoldDB" id="A0A9D4DQ38"/>
<comment type="caution">
    <text evidence="2">The sequence shown here is derived from an EMBL/GenBank/DDBJ whole genome shotgun (WGS) entry which is preliminary data.</text>
</comment>
<organism evidence="2 3">
    <name type="scientific">Dreissena polymorpha</name>
    <name type="common">Zebra mussel</name>
    <name type="synonym">Mytilus polymorpha</name>
    <dbReference type="NCBI Taxonomy" id="45954"/>
    <lineage>
        <taxon>Eukaryota</taxon>
        <taxon>Metazoa</taxon>
        <taxon>Spiralia</taxon>
        <taxon>Lophotrochozoa</taxon>
        <taxon>Mollusca</taxon>
        <taxon>Bivalvia</taxon>
        <taxon>Autobranchia</taxon>
        <taxon>Heteroconchia</taxon>
        <taxon>Euheterodonta</taxon>
        <taxon>Imparidentia</taxon>
        <taxon>Neoheterodontei</taxon>
        <taxon>Myida</taxon>
        <taxon>Dreissenoidea</taxon>
        <taxon>Dreissenidae</taxon>
        <taxon>Dreissena</taxon>
    </lineage>
</organism>
<name>A0A9D4DQ38_DREPO</name>
<proteinExistence type="predicted"/>
<reference evidence="2" key="1">
    <citation type="journal article" date="2019" name="bioRxiv">
        <title>The Genome of the Zebra Mussel, Dreissena polymorpha: A Resource for Invasive Species Research.</title>
        <authorList>
            <person name="McCartney M.A."/>
            <person name="Auch B."/>
            <person name="Kono T."/>
            <person name="Mallez S."/>
            <person name="Zhang Y."/>
            <person name="Obille A."/>
            <person name="Becker A."/>
            <person name="Abrahante J.E."/>
            <person name="Garbe J."/>
            <person name="Badalamenti J.P."/>
            <person name="Herman A."/>
            <person name="Mangelson H."/>
            <person name="Liachko I."/>
            <person name="Sullivan S."/>
            <person name="Sone E.D."/>
            <person name="Koren S."/>
            <person name="Silverstein K.A.T."/>
            <person name="Beckman K.B."/>
            <person name="Gohl D.M."/>
        </authorList>
    </citation>
    <scope>NUCLEOTIDE SEQUENCE</scope>
    <source>
        <strain evidence="2">Duluth1</strain>
        <tissue evidence="2">Whole animal</tissue>
    </source>
</reference>
<feature type="region of interest" description="Disordered" evidence="1">
    <location>
        <begin position="79"/>
        <end position="102"/>
    </location>
</feature>
<evidence type="ECO:0000313" key="2">
    <source>
        <dbReference type="EMBL" id="KAH3753133.1"/>
    </source>
</evidence>
<gene>
    <name evidence="2" type="ORF">DPMN_187764</name>
</gene>
<sequence>MMQQAQITYPPLAAIFKLVQDIIGTNHLTNHITKNALIPGGNIFQPPGTIFELVQNISGMTKFHEDRTISVASRVLTRKNAPLPGGHDFKRPETFSYPSKIS</sequence>
<evidence type="ECO:0000313" key="3">
    <source>
        <dbReference type="Proteomes" id="UP000828390"/>
    </source>
</evidence>
<accession>A0A9D4DQ38</accession>
<keyword evidence="3" id="KW-1185">Reference proteome</keyword>
<reference evidence="2" key="2">
    <citation type="submission" date="2020-11" db="EMBL/GenBank/DDBJ databases">
        <authorList>
            <person name="McCartney M.A."/>
            <person name="Auch B."/>
            <person name="Kono T."/>
            <person name="Mallez S."/>
            <person name="Becker A."/>
            <person name="Gohl D.M."/>
            <person name="Silverstein K.A.T."/>
            <person name="Koren S."/>
            <person name="Bechman K.B."/>
            <person name="Herman A."/>
            <person name="Abrahante J.E."/>
            <person name="Garbe J."/>
        </authorList>
    </citation>
    <scope>NUCLEOTIDE SEQUENCE</scope>
    <source>
        <strain evidence="2">Duluth1</strain>
        <tissue evidence="2">Whole animal</tissue>
    </source>
</reference>
<evidence type="ECO:0000256" key="1">
    <source>
        <dbReference type="SAM" id="MobiDB-lite"/>
    </source>
</evidence>